<gene>
    <name evidence="3" type="ORF">FSP39_011080</name>
</gene>
<dbReference type="AlphaFoldDB" id="A0AA88XRK6"/>
<evidence type="ECO:0000313" key="4">
    <source>
        <dbReference type="Proteomes" id="UP001186944"/>
    </source>
</evidence>
<feature type="domain" description="MULE transposase" evidence="2">
    <location>
        <begin position="280"/>
        <end position="378"/>
    </location>
</feature>
<feature type="region of interest" description="Disordered" evidence="1">
    <location>
        <begin position="700"/>
        <end position="722"/>
    </location>
</feature>
<evidence type="ECO:0000259" key="2">
    <source>
        <dbReference type="Pfam" id="PF10551"/>
    </source>
</evidence>
<feature type="compositionally biased region" description="Basic and acidic residues" evidence="1">
    <location>
        <begin position="571"/>
        <end position="582"/>
    </location>
</feature>
<organism evidence="3 4">
    <name type="scientific">Pinctada imbricata</name>
    <name type="common">Atlantic pearl-oyster</name>
    <name type="synonym">Pinctada martensii</name>
    <dbReference type="NCBI Taxonomy" id="66713"/>
    <lineage>
        <taxon>Eukaryota</taxon>
        <taxon>Metazoa</taxon>
        <taxon>Spiralia</taxon>
        <taxon>Lophotrochozoa</taxon>
        <taxon>Mollusca</taxon>
        <taxon>Bivalvia</taxon>
        <taxon>Autobranchia</taxon>
        <taxon>Pteriomorphia</taxon>
        <taxon>Pterioida</taxon>
        <taxon>Pterioidea</taxon>
        <taxon>Pteriidae</taxon>
        <taxon>Pinctada</taxon>
    </lineage>
</organism>
<accession>A0AA88XRK6</accession>
<dbReference type="Proteomes" id="UP001186944">
    <property type="component" value="Unassembled WGS sequence"/>
</dbReference>
<dbReference type="EMBL" id="VSWD01000010">
    <property type="protein sequence ID" value="KAK3090344.1"/>
    <property type="molecule type" value="Genomic_DNA"/>
</dbReference>
<name>A0AA88XRK6_PINIB</name>
<keyword evidence="4" id="KW-1185">Reference proteome</keyword>
<dbReference type="InterPro" id="IPR018289">
    <property type="entry name" value="MULE_transposase_dom"/>
</dbReference>
<proteinExistence type="predicted"/>
<sequence length="853" mass="98474">MLPVIHSRDEGIKTIDVLNILLRPIEDRQIAKNIPFHIDKNVSFVYSVKHIGGHWKNALCDGMGVWKQNGKETRFADVTESGFPLSEEIVFVKERKITETSVKVVRHKYLNKSCAGLHRIVIHLEDARTNEALDMLYVQYYFDKFYPGEINIKPHGNSKKPLQFKKTSQTTKDRIKQLRSEKLKPKEINSTIFEESGGIKEVKSGAFLPRNRQQIYNQKTKVKCSDPIVECSDLAKEQEKSRNKFIRDVRSAPEFTLFLASDTQLNDIKKFCTANKNFSVLGVDTTFNIGQYYVTLFTYRNLMLQTNRGTEPVMIGPTLVHQRKTFESYFKLPSTLLQECPELRHLKCFGTDGDVNLSTAMESTFPDSKHLLCDIHMEDNIQRKLKQLGITGKAGKQILIDIFGDIVENKKFPGLVDCTSASEFDQKVNTFSSSWKECHEKGNEFWCYFIEFKSELIKNCMTSELQAMCGFGFPPKPYTQNANECMNSVIKNSLKSDNQSKVDPFEFAKKLEKIVQQQEREVKMAFVGLGEYKVKDEYRHLLIPEDQFWRKNASQREATLQRLQAQPLRPRQPEDESTEKRLNNLSMSPEDSQIISIPYRILLDIFDEADGIRQNERNIVSVPGSDQSIYFVKDRCSLDSPRKVTCNPNTGLTKCDNKCVRWKGYKFCGHTVAVADKERCLTKFVEKFKKQGTTANLSQMSCANLPKNRGKKPQKSTQVRKGRCNIPPSVVTEYQEDPEQHQPCHLTFMAGLIKKCYGCQQNFSDKQRHPPHDLILKRYDHRVYNSPKSKTMRKTKTLQNTYFHLNVDCVRKRHPQFEFSTDVILHEEIKHQLSSQHVQLLESLGLDIDIEEV</sequence>
<reference evidence="3" key="1">
    <citation type="submission" date="2019-08" db="EMBL/GenBank/DDBJ databases">
        <title>The improved chromosome-level genome for the pearl oyster Pinctada fucata martensii using PacBio sequencing and Hi-C.</title>
        <authorList>
            <person name="Zheng Z."/>
        </authorList>
    </citation>
    <scope>NUCLEOTIDE SEQUENCE</scope>
    <source>
        <strain evidence="3">ZZ-2019</strain>
        <tissue evidence="3">Adductor muscle</tissue>
    </source>
</reference>
<feature type="region of interest" description="Disordered" evidence="1">
    <location>
        <begin position="561"/>
        <end position="587"/>
    </location>
</feature>
<protein>
    <recommendedName>
        <fullName evidence="2">MULE transposase domain-containing protein</fullName>
    </recommendedName>
</protein>
<evidence type="ECO:0000256" key="1">
    <source>
        <dbReference type="SAM" id="MobiDB-lite"/>
    </source>
</evidence>
<evidence type="ECO:0000313" key="3">
    <source>
        <dbReference type="EMBL" id="KAK3090344.1"/>
    </source>
</evidence>
<feature type="compositionally biased region" description="Basic residues" evidence="1">
    <location>
        <begin position="708"/>
        <end position="722"/>
    </location>
</feature>
<comment type="caution">
    <text evidence="3">The sequence shown here is derived from an EMBL/GenBank/DDBJ whole genome shotgun (WGS) entry which is preliminary data.</text>
</comment>
<dbReference type="Pfam" id="PF10551">
    <property type="entry name" value="MULE"/>
    <property type="match status" value="1"/>
</dbReference>